<comment type="caution">
    <text evidence="1">The sequence shown here is derived from an EMBL/GenBank/DDBJ whole genome shotgun (WGS) entry which is preliminary data.</text>
</comment>
<proteinExistence type="predicted"/>
<evidence type="ECO:0000313" key="1">
    <source>
        <dbReference type="EMBL" id="KKM11249.1"/>
    </source>
</evidence>
<gene>
    <name evidence="1" type="ORF">LCGC14_1721070</name>
</gene>
<dbReference type="EMBL" id="LAZR01015489">
    <property type="protein sequence ID" value="KKM11249.1"/>
    <property type="molecule type" value="Genomic_DNA"/>
</dbReference>
<name>A0A0F9JSU3_9ZZZZ</name>
<protein>
    <submittedName>
        <fullName evidence="1">Uncharacterized protein</fullName>
    </submittedName>
</protein>
<organism evidence="1">
    <name type="scientific">marine sediment metagenome</name>
    <dbReference type="NCBI Taxonomy" id="412755"/>
    <lineage>
        <taxon>unclassified sequences</taxon>
        <taxon>metagenomes</taxon>
        <taxon>ecological metagenomes</taxon>
    </lineage>
</organism>
<reference evidence="1" key="1">
    <citation type="journal article" date="2015" name="Nature">
        <title>Complex archaea that bridge the gap between prokaryotes and eukaryotes.</title>
        <authorList>
            <person name="Spang A."/>
            <person name="Saw J.H."/>
            <person name="Jorgensen S.L."/>
            <person name="Zaremba-Niedzwiedzka K."/>
            <person name="Martijn J."/>
            <person name="Lind A.E."/>
            <person name="van Eijk R."/>
            <person name="Schleper C."/>
            <person name="Guy L."/>
            <person name="Ettema T.J."/>
        </authorList>
    </citation>
    <scope>NUCLEOTIDE SEQUENCE</scope>
</reference>
<dbReference type="AlphaFoldDB" id="A0A0F9JSU3"/>
<sequence length="75" mass="8408">MKRIERLRLAALKSCKIHGHKMQPFDRKYRYWWSSSCKVCSASVNLNAELLPNTIPFSGPAVTLHCAVVGHALLG</sequence>
<accession>A0A0F9JSU3</accession>